<dbReference type="GeneID" id="134284134"/>
<dbReference type="SMART" id="SM00249">
    <property type="entry name" value="PHD"/>
    <property type="match status" value="1"/>
</dbReference>
<dbReference type="InterPro" id="IPR043502">
    <property type="entry name" value="DNA/RNA_pol_sf"/>
</dbReference>
<feature type="region of interest" description="Disordered" evidence="5">
    <location>
        <begin position="484"/>
        <end position="505"/>
    </location>
</feature>
<dbReference type="Gene3D" id="3.30.420.10">
    <property type="entry name" value="Ribonuclease H-like superfamily/Ribonuclease H"/>
    <property type="match status" value="1"/>
</dbReference>
<evidence type="ECO:0000256" key="1">
    <source>
        <dbReference type="ARBA" id="ARBA00022723"/>
    </source>
</evidence>
<name>A0ABM1XZ40_AEDAL</name>
<dbReference type="InterPro" id="IPR012337">
    <property type="entry name" value="RNaseH-like_sf"/>
</dbReference>
<dbReference type="PROSITE" id="PS50158">
    <property type="entry name" value="ZF_CCHC"/>
    <property type="match status" value="1"/>
</dbReference>
<dbReference type="InterPro" id="IPR036397">
    <property type="entry name" value="RNaseH_sf"/>
</dbReference>
<feature type="region of interest" description="Disordered" evidence="5">
    <location>
        <begin position="130"/>
        <end position="149"/>
    </location>
</feature>
<keyword evidence="2 4" id="KW-0863">Zinc-finger</keyword>
<protein>
    <recommendedName>
        <fullName evidence="10">Endonuclease</fullName>
    </recommendedName>
</protein>
<dbReference type="InterPro" id="IPR005312">
    <property type="entry name" value="DUF1759"/>
</dbReference>
<dbReference type="InterPro" id="IPR011011">
    <property type="entry name" value="Znf_FYVE_PHD"/>
</dbReference>
<evidence type="ECO:0000256" key="5">
    <source>
        <dbReference type="SAM" id="MobiDB-lite"/>
    </source>
</evidence>
<evidence type="ECO:0000313" key="8">
    <source>
        <dbReference type="EnsemblMetazoa" id="AALFPA23_004183.P5010"/>
    </source>
</evidence>
<dbReference type="SUPFAM" id="SSF56672">
    <property type="entry name" value="DNA/RNA polymerases"/>
    <property type="match status" value="1"/>
</dbReference>
<organism evidence="8 9">
    <name type="scientific">Aedes albopictus</name>
    <name type="common">Asian tiger mosquito</name>
    <name type="synonym">Stegomyia albopicta</name>
    <dbReference type="NCBI Taxonomy" id="7160"/>
    <lineage>
        <taxon>Eukaryota</taxon>
        <taxon>Metazoa</taxon>
        <taxon>Ecdysozoa</taxon>
        <taxon>Arthropoda</taxon>
        <taxon>Hexapoda</taxon>
        <taxon>Insecta</taxon>
        <taxon>Pterygota</taxon>
        <taxon>Neoptera</taxon>
        <taxon>Endopterygota</taxon>
        <taxon>Diptera</taxon>
        <taxon>Nematocera</taxon>
        <taxon>Culicoidea</taxon>
        <taxon>Culicidae</taxon>
        <taxon>Culicinae</taxon>
        <taxon>Aedini</taxon>
        <taxon>Aedes</taxon>
        <taxon>Stegomyia</taxon>
    </lineage>
</organism>
<dbReference type="InterPro" id="IPR001965">
    <property type="entry name" value="Znf_PHD"/>
</dbReference>
<sequence length="1985" mass="224631">MTDRANTTGHNCQSCDRPDAAEEEMVQCCRCQLWEHFGCAAVDERIKEAGVQFICKRCIATMGASTSTVHRKTQKPNASVKGSKAGSKRSKKPTNNPESVTSSVRAALLEEQLKMIEEERQLKEQELEEQKELKRRELEESERQLQEKKKFAEEEKRLREQQLREESAMKLMQQKIRRESLEKRNEIIRQLAQTSSRSGSMPDSNEKVKDWLAEQAEVNEHPPIGVSSVAAKLDALQLHPPAIVEALPAVNDSDNVTRHSNSSPPIPALGQAGPISPPPPLPSNERYGQSVSLSQQQIAARQVLGKELPTFNGNPEDWPIFISCYEQSTATCGYSDAENLIRLQRCLKGHALESVRSRLLLPSSVQHVIQTLRTLYGRPELLIRSLMQKIHQVPAPRPDRLETLMQFGLSVQNLVDHLKAAGHQNHLANPVLMQELVEKLPGSMRLDWAVFKNKHHPANLATFGEFMSGLVTAASEVTFDLPEFDSTDRGDKRKPKNSGIIHTHSAGLDSSAGPAVGEVAKTYKQPGKLCVACGRSGHRVAECAQFKAASVDERWKLVQSKGLCRTCLNSHGKWPCRSWSGCEFEGCRHRHHTLLHFSSSSPSRVNISASHVSSGELNWPLFRVIPVVLYGRQTSQITFAFIDEGSSYTLLEESVAQQLNVNGPTEPLTLQWTGNVTRIESKSRHIKLDISGKNSTSRFDLNHVRTVRHLLLPSQTLKYKDLARRFPHLRGLPLEDYELIQPQLLIGLDNLRLCVPLKLREGGPLDPIGAKCRLGWSIYGCIPGRTSTAGVVNFHAGTVSNPDNEMNEQLRDFFALENAGIIAPVDVLEPEDEKRARLLLKSTTRRIASENRYETGLLWSTDNPNFPDSYPMAVRRMVALERRFEREPELGEKVRAHVADYERKGYAHKAKLDELTSVETDRVWYLPLGIVTNPKKPGKVRLIWDAAAKVDGVSFNSRLLKGPDLLTPLPQVLCQFRQFPVAVCGDLMEMFHQIKIRSPDCQSQRFVFRNHPTDPPQIYVMDVATFGATCSPASAQHVKNLNAQEHAKEFPRAAAAITNNHYVDDYLDSFKTTREAIEVINEVKIVHSLGGFTLRHFLSNEADVLHGIGELPEESTKMLSLQRGEKTESVLGMKWLPKEDVFVYSVALRDDLSKILVDEYVPTKREVLKVVMSLFDPLGFISFFLIHGKILIQDIWARGTQWDEKITEDLYVRWRQWTSLFAELGTLRIPRCYFHSPFPANFETLQLHIFVDASEAAYSCVAYFRLEVGETVRVAFVSSKTKVAPLKTISIPRLELKAAVLGTRMLNTIKDQHTFPIARQIIWSDAGVCLAWIRSKNHRRYHQFVSVRVGEILMATDPQDWRWIPSKINVADLATKWKNGPQLSMDNPWFEGVEFLHKSEEQWPEERPLPDTSEELRSAHFQLGHFAPPIDISRFSSWTRLHRATAYVLRYIDNLRRKKSGQQLELGGLHQDELQRAERALWSLAQFEAYPNEIAVLSKSQGSPDDRHRIVKKSSPIYRTWPFLDNNGILRMRGRIGAAPYAPTEAKFPAILPHRHPLTVLIVDWYHRHFRHANRETIVNELRQRFEIANLRALVQKVAKNCMWCRVTKVSPKTPAMAPLPEMRLASFVRPFTFVGLDYFGPVLVKVGRSNAKRWVALFTCLTIRAVHLEVVHSLSTESCIMAVRRFVARRGPPREFWTDNATCFQGAGNELKAEIEAKTRALALTFTSAQTSWKFISPSTPHMGGAWERLVRSVKVAIGAMLEAPRKPDDETMETILYEAEAMVNSRPLTYIPLESADEEALTPNHFILGSSNGEKLLPTEPVDQRTTLRSSWKLAQFISDQFWARWLKEYLPVITRRTKWFEETKDLEVGDLVLVAGGTARNQWIRGRIEQVFPGRDGRVRQALVGTSSGTLRRSAARIAVLDVVKNCEASSRFQGVPDSHQASRVGDCYDGVPRYADTAEYVVSSVDRQLPETRNQTDRKKM</sequence>
<dbReference type="PROSITE" id="PS50994">
    <property type="entry name" value="INTEGRASE"/>
    <property type="match status" value="1"/>
</dbReference>
<feature type="region of interest" description="Disordered" evidence="5">
    <location>
        <begin position="66"/>
        <end position="102"/>
    </location>
</feature>
<dbReference type="Proteomes" id="UP000069940">
    <property type="component" value="Unassembled WGS sequence"/>
</dbReference>
<dbReference type="CDD" id="cd01644">
    <property type="entry name" value="RT_pepA17"/>
    <property type="match status" value="1"/>
</dbReference>
<dbReference type="PANTHER" id="PTHR47331:SF1">
    <property type="entry name" value="GAG-LIKE PROTEIN"/>
    <property type="match status" value="1"/>
</dbReference>
<evidence type="ECO:0000259" key="7">
    <source>
        <dbReference type="PROSITE" id="PS50994"/>
    </source>
</evidence>
<dbReference type="InterPro" id="IPR001584">
    <property type="entry name" value="Integrase_cat-core"/>
</dbReference>
<dbReference type="InterPro" id="IPR001878">
    <property type="entry name" value="Znf_CCHC"/>
</dbReference>
<feature type="region of interest" description="Disordered" evidence="5">
    <location>
        <begin position="253"/>
        <end position="290"/>
    </location>
</feature>
<dbReference type="SUPFAM" id="SSF53098">
    <property type="entry name" value="Ribonuclease H-like"/>
    <property type="match status" value="1"/>
</dbReference>
<dbReference type="EnsemblMetazoa" id="AALFPA23_004183.R5010">
    <property type="protein sequence ID" value="AALFPA23_004183.P5010"/>
    <property type="gene ID" value="AALFPA23_004183"/>
</dbReference>
<dbReference type="Pfam" id="PF03564">
    <property type="entry name" value="DUF1759"/>
    <property type="match status" value="1"/>
</dbReference>
<keyword evidence="3" id="KW-0862">Zinc</keyword>
<feature type="domain" description="Integrase catalytic" evidence="7">
    <location>
        <begin position="1627"/>
        <end position="1813"/>
    </location>
</feature>
<keyword evidence="9" id="KW-1185">Reference proteome</keyword>
<evidence type="ECO:0000256" key="2">
    <source>
        <dbReference type="ARBA" id="ARBA00022771"/>
    </source>
</evidence>
<accession>A0ABM1XZ40</accession>
<evidence type="ECO:0000256" key="4">
    <source>
        <dbReference type="PROSITE-ProRule" id="PRU00047"/>
    </source>
</evidence>
<dbReference type="Pfam" id="PF05380">
    <property type="entry name" value="Peptidase_A17"/>
    <property type="match status" value="1"/>
</dbReference>
<dbReference type="Pfam" id="PF18701">
    <property type="entry name" value="DUF5641"/>
    <property type="match status" value="1"/>
</dbReference>
<dbReference type="SUPFAM" id="SSF57903">
    <property type="entry name" value="FYVE/PHD zinc finger"/>
    <property type="match status" value="1"/>
</dbReference>
<dbReference type="PANTHER" id="PTHR47331">
    <property type="entry name" value="PHD-TYPE DOMAIN-CONTAINING PROTEIN"/>
    <property type="match status" value="1"/>
</dbReference>
<evidence type="ECO:0000259" key="6">
    <source>
        <dbReference type="PROSITE" id="PS50158"/>
    </source>
</evidence>
<dbReference type="InterPro" id="IPR008042">
    <property type="entry name" value="Retrotrans_Pao"/>
</dbReference>
<feature type="compositionally biased region" description="Polar residues" evidence="5">
    <location>
        <begin position="93"/>
        <end position="102"/>
    </location>
</feature>
<proteinExistence type="predicted"/>
<reference evidence="9" key="1">
    <citation type="journal article" date="2015" name="Proc. Natl. Acad. Sci. U.S.A.">
        <title>Genome sequence of the Asian Tiger mosquito, Aedes albopictus, reveals insights into its biology, genetics, and evolution.</title>
        <authorList>
            <person name="Chen X.G."/>
            <person name="Jiang X."/>
            <person name="Gu J."/>
            <person name="Xu M."/>
            <person name="Wu Y."/>
            <person name="Deng Y."/>
            <person name="Zhang C."/>
            <person name="Bonizzoni M."/>
            <person name="Dermauw W."/>
            <person name="Vontas J."/>
            <person name="Armbruster P."/>
            <person name="Huang X."/>
            <person name="Yang Y."/>
            <person name="Zhang H."/>
            <person name="He W."/>
            <person name="Peng H."/>
            <person name="Liu Y."/>
            <person name="Wu K."/>
            <person name="Chen J."/>
            <person name="Lirakis M."/>
            <person name="Topalis P."/>
            <person name="Van Leeuwen T."/>
            <person name="Hall A.B."/>
            <person name="Jiang X."/>
            <person name="Thorpe C."/>
            <person name="Mueller R.L."/>
            <person name="Sun C."/>
            <person name="Waterhouse R.M."/>
            <person name="Yan G."/>
            <person name="Tu Z.J."/>
            <person name="Fang X."/>
            <person name="James A.A."/>
        </authorList>
    </citation>
    <scope>NUCLEOTIDE SEQUENCE [LARGE SCALE GENOMIC DNA]</scope>
    <source>
        <strain evidence="9">Foshan</strain>
    </source>
</reference>
<dbReference type="CDD" id="cd15489">
    <property type="entry name" value="PHD_SF"/>
    <property type="match status" value="1"/>
</dbReference>
<reference evidence="8" key="2">
    <citation type="submission" date="2025-05" db="UniProtKB">
        <authorList>
            <consortium name="EnsemblMetazoa"/>
        </authorList>
    </citation>
    <scope>IDENTIFICATION</scope>
    <source>
        <strain evidence="8">Foshan</strain>
    </source>
</reference>
<feature type="domain" description="CCHC-type" evidence="6">
    <location>
        <begin position="530"/>
        <end position="545"/>
    </location>
</feature>
<dbReference type="RefSeq" id="XP_062698442.1">
    <property type="nucleotide sequence ID" value="XM_062842458.1"/>
</dbReference>
<evidence type="ECO:0000313" key="9">
    <source>
        <dbReference type="Proteomes" id="UP000069940"/>
    </source>
</evidence>
<dbReference type="Gene3D" id="3.30.40.10">
    <property type="entry name" value="Zinc/RING finger domain, C3HC4 (zinc finger)"/>
    <property type="match status" value="1"/>
</dbReference>
<evidence type="ECO:0008006" key="10">
    <source>
        <dbReference type="Google" id="ProtNLM"/>
    </source>
</evidence>
<feature type="compositionally biased region" description="Polar residues" evidence="5">
    <location>
        <begin position="253"/>
        <end position="263"/>
    </location>
</feature>
<dbReference type="InterPro" id="IPR040676">
    <property type="entry name" value="DUF5641"/>
</dbReference>
<evidence type="ECO:0000256" key="3">
    <source>
        <dbReference type="ARBA" id="ARBA00022833"/>
    </source>
</evidence>
<dbReference type="InterPro" id="IPR013083">
    <property type="entry name" value="Znf_RING/FYVE/PHD"/>
</dbReference>
<keyword evidence="1" id="KW-0479">Metal-binding</keyword>